<feature type="domain" description="ABC transporter" evidence="6">
    <location>
        <begin position="4"/>
        <end position="234"/>
    </location>
</feature>
<dbReference type="InterPro" id="IPR003593">
    <property type="entry name" value="AAA+_ATPase"/>
</dbReference>
<dbReference type="Gene3D" id="2.40.50.100">
    <property type="match status" value="1"/>
</dbReference>
<evidence type="ECO:0000256" key="5">
    <source>
        <dbReference type="ARBA" id="ARBA00022840"/>
    </source>
</evidence>
<evidence type="ECO:0000256" key="4">
    <source>
        <dbReference type="ARBA" id="ARBA00022741"/>
    </source>
</evidence>
<gene>
    <name evidence="7" type="ORF">EMQ25_02235</name>
</gene>
<comment type="similarity">
    <text evidence="2">Belongs to the ABC transporter superfamily.</text>
</comment>
<dbReference type="AlphaFoldDB" id="A0A433XL36"/>
<keyword evidence="3" id="KW-0813">Transport</keyword>
<accession>A0A433XL36</accession>
<dbReference type="GO" id="GO:0005524">
    <property type="term" value="F:ATP binding"/>
    <property type="evidence" value="ECO:0007669"/>
    <property type="project" value="UniProtKB-KW"/>
</dbReference>
<dbReference type="RefSeq" id="WP_127186918.1">
    <property type="nucleotide sequence ID" value="NZ_RZNJ01000001.1"/>
</dbReference>
<evidence type="ECO:0000256" key="3">
    <source>
        <dbReference type="ARBA" id="ARBA00022448"/>
    </source>
</evidence>
<dbReference type="Proteomes" id="UP000281547">
    <property type="component" value="Unassembled WGS sequence"/>
</dbReference>
<reference evidence="7 8" key="1">
    <citation type="journal article" date="2016" name="Int. J. Syst. Evol. Microbiol.">
        <title>Arsenicitalea aurantiaca gen. nov., sp. nov., a new member of the family Hyphomicrobiaceae, isolated from high-arsenic sediment.</title>
        <authorList>
            <person name="Mu Y."/>
            <person name="Zhou L."/>
            <person name="Zeng X.C."/>
            <person name="Liu L."/>
            <person name="Pan Y."/>
            <person name="Chen X."/>
            <person name="Wang J."/>
            <person name="Li S."/>
            <person name="Li W.J."/>
            <person name="Wang Y."/>
        </authorList>
    </citation>
    <scope>NUCLEOTIDE SEQUENCE [LARGE SCALE GENOMIC DNA]</scope>
    <source>
        <strain evidence="7 8">42-50</strain>
    </source>
</reference>
<dbReference type="OrthoDB" id="9802264at2"/>
<dbReference type="CDD" id="cd03301">
    <property type="entry name" value="ABC_MalK_N"/>
    <property type="match status" value="1"/>
</dbReference>
<dbReference type="InterPro" id="IPR017871">
    <property type="entry name" value="ABC_transporter-like_CS"/>
</dbReference>
<dbReference type="SMART" id="SM00382">
    <property type="entry name" value="AAA"/>
    <property type="match status" value="1"/>
</dbReference>
<dbReference type="PROSITE" id="PS50893">
    <property type="entry name" value="ABC_TRANSPORTER_2"/>
    <property type="match status" value="1"/>
</dbReference>
<dbReference type="PANTHER" id="PTHR43875:SF1">
    <property type="entry name" value="OSMOPROTECTIVE COMPOUNDS UPTAKE ATP-BINDING PROTEIN GGTA"/>
    <property type="match status" value="1"/>
</dbReference>
<dbReference type="PANTHER" id="PTHR43875">
    <property type="entry name" value="MALTODEXTRIN IMPORT ATP-BINDING PROTEIN MSMX"/>
    <property type="match status" value="1"/>
</dbReference>
<evidence type="ECO:0000313" key="8">
    <source>
        <dbReference type="Proteomes" id="UP000281547"/>
    </source>
</evidence>
<dbReference type="EMBL" id="RZNJ01000001">
    <property type="protein sequence ID" value="RUT34799.1"/>
    <property type="molecule type" value="Genomic_DNA"/>
</dbReference>
<evidence type="ECO:0000256" key="2">
    <source>
        <dbReference type="ARBA" id="ARBA00005417"/>
    </source>
</evidence>
<dbReference type="GO" id="GO:0008643">
    <property type="term" value="P:carbohydrate transport"/>
    <property type="evidence" value="ECO:0007669"/>
    <property type="project" value="InterPro"/>
</dbReference>
<dbReference type="InterPro" id="IPR003439">
    <property type="entry name" value="ABC_transporter-like_ATP-bd"/>
</dbReference>
<dbReference type="PROSITE" id="PS00211">
    <property type="entry name" value="ABC_TRANSPORTER_1"/>
    <property type="match status" value="1"/>
</dbReference>
<evidence type="ECO:0000259" key="6">
    <source>
        <dbReference type="PROSITE" id="PS50893"/>
    </source>
</evidence>
<dbReference type="Gene3D" id="3.40.50.300">
    <property type="entry name" value="P-loop containing nucleotide triphosphate hydrolases"/>
    <property type="match status" value="1"/>
</dbReference>
<dbReference type="FunFam" id="3.40.50.300:FF:000042">
    <property type="entry name" value="Maltose/maltodextrin ABC transporter, ATP-binding protein"/>
    <property type="match status" value="1"/>
</dbReference>
<dbReference type="InterPro" id="IPR008995">
    <property type="entry name" value="Mo/tungstate-bd_C_term_dom"/>
</dbReference>
<dbReference type="InterPro" id="IPR015855">
    <property type="entry name" value="ABC_transpr_MalK-like"/>
</dbReference>
<dbReference type="GO" id="GO:0016887">
    <property type="term" value="F:ATP hydrolysis activity"/>
    <property type="evidence" value="ECO:0007669"/>
    <property type="project" value="InterPro"/>
</dbReference>
<organism evidence="7 8">
    <name type="scientific">Arsenicitalea aurantiaca</name>
    <dbReference type="NCBI Taxonomy" id="1783274"/>
    <lineage>
        <taxon>Bacteria</taxon>
        <taxon>Pseudomonadati</taxon>
        <taxon>Pseudomonadota</taxon>
        <taxon>Alphaproteobacteria</taxon>
        <taxon>Hyphomicrobiales</taxon>
        <taxon>Devosiaceae</taxon>
        <taxon>Arsenicitalea</taxon>
    </lineage>
</organism>
<keyword evidence="5 7" id="KW-0067">ATP-binding</keyword>
<evidence type="ECO:0000313" key="7">
    <source>
        <dbReference type="EMBL" id="RUT34799.1"/>
    </source>
</evidence>
<dbReference type="Pfam" id="PF00005">
    <property type="entry name" value="ABC_tran"/>
    <property type="match status" value="1"/>
</dbReference>
<sequence length="365" mass="38986">MSGITLRGVRKAYGDVEVLHGVDLDIPQGKMTVLLGPSGCGKSTLLRMIAGLEPITGGDLAIAGRRVNDVPAKQRGCAMVFQSYALYPHLSVYKNLAFPLTMAGQAAETIDTRVRAIAAMLQIEPYLDRLPRDLSGGQRQRVAMGRAIIREPDVYLFDEPLSNLDAELRVKMRLEIARLQRELGATMLFVTHDQVEAMTLAHQIVVMKDGHIEQVGAPLDIYRAPASRFVATFIGSPGMNIIDVTETLGQGSDRAAVLENGVHVPLAAWGSEAPAAIALRPEAFSLHPLEGGSVLTLDSGSYTVLGIEQLGDRAYCYLSTTIGEIAVAVSGGTGVEAVGSAQGLNLHYRQGDIRLFNASGRAIAG</sequence>
<keyword evidence="8" id="KW-1185">Reference proteome</keyword>
<dbReference type="InterPro" id="IPR027417">
    <property type="entry name" value="P-loop_NTPase"/>
</dbReference>
<dbReference type="SUPFAM" id="SSF52540">
    <property type="entry name" value="P-loop containing nucleoside triphosphate hydrolases"/>
    <property type="match status" value="1"/>
</dbReference>
<comment type="subcellular location">
    <subcellularLocation>
        <location evidence="1">Cell inner membrane</location>
        <topology evidence="1">Peripheral membrane protein</topology>
    </subcellularLocation>
</comment>
<comment type="caution">
    <text evidence="7">The sequence shown here is derived from an EMBL/GenBank/DDBJ whole genome shotgun (WGS) entry which is preliminary data.</text>
</comment>
<evidence type="ECO:0000256" key="1">
    <source>
        <dbReference type="ARBA" id="ARBA00004417"/>
    </source>
</evidence>
<dbReference type="GO" id="GO:0055052">
    <property type="term" value="C:ATP-binding cassette (ABC) transporter complex, substrate-binding subunit-containing"/>
    <property type="evidence" value="ECO:0007669"/>
    <property type="project" value="TreeGrafter"/>
</dbReference>
<name>A0A433XL36_9HYPH</name>
<proteinExistence type="inferred from homology"/>
<dbReference type="InterPro" id="IPR047641">
    <property type="entry name" value="ABC_transpr_MalK/UgpC-like"/>
</dbReference>
<keyword evidence="4" id="KW-0547">Nucleotide-binding</keyword>
<dbReference type="GO" id="GO:0140359">
    <property type="term" value="F:ABC-type transporter activity"/>
    <property type="evidence" value="ECO:0007669"/>
    <property type="project" value="InterPro"/>
</dbReference>
<protein>
    <submittedName>
        <fullName evidence="7">ATP-binding cassette domain-containing protein</fullName>
    </submittedName>
</protein>
<dbReference type="SUPFAM" id="SSF50331">
    <property type="entry name" value="MOP-like"/>
    <property type="match status" value="1"/>
</dbReference>